<dbReference type="Proteomes" id="UP000887569">
    <property type="component" value="Unplaced"/>
</dbReference>
<comment type="subcellular location">
    <subcellularLocation>
        <location evidence="1">Cytoplasmic vesicle</location>
        <location evidence="1">Autophagosome membrane</location>
        <topology evidence="1">Multi-pass membrane protein</topology>
    </subcellularLocation>
</comment>
<reference evidence="10" key="1">
    <citation type="submission" date="2022-11" db="UniProtKB">
        <authorList>
            <consortium name="WormBaseParasite"/>
        </authorList>
    </citation>
    <scope>IDENTIFICATION</scope>
</reference>
<name>A0A915AJU3_PARUN</name>
<accession>A0A915AJU3</accession>
<evidence type="ECO:0000256" key="4">
    <source>
        <dbReference type="ARBA" id="ARBA00022729"/>
    </source>
</evidence>
<evidence type="ECO:0000256" key="2">
    <source>
        <dbReference type="ARBA" id="ARBA00005227"/>
    </source>
</evidence>
<keyword evidence="4" id="KW-0732">Signal</keyword>
<evidence type="ECO:0000256" key="7">
    <source>
        <dbReference type="ARBA" id="ARBA00037688"/>
    </source>
</evidence>
<evidence type="ECO:0000256" key="1">
    <source>
        <dbReference type="ARBA" id="ARBA00004542"/>
    </source>
</evidence>
<protein>
    <recommendedName>
        <fullName evidence="8">Transmembrane 9 superfamily member</fullName>
    </recommendedName>
</protein>
<evidence type="ECO:0000256" key="3">
    <source>
        <dbReference type="ARBA" id="ARBA00022692"/>
    </source>
</evidence>
<dbReference type="AlphaFoldDB" id="A0A915AJU3"/>
<comment type="similarity">
    <text evidence="2 8">Belongs to the nonaspanin (TM9SF) (TC 9.A.2) family.</text>
</comment>
<evidence type="ECO:0000256" key="5">
    <source>
        <dbReference type="ARBA" id="ARBA00022989"/>
    </source>
</evidence>
<dbReference type="GO" id="GO:0000421">
    <property type="term" value="C:autophagosome membrane"/>
    <property type="evidence" value="ECO:0007669"/>
    <property type="project" value="UniProtKB-SubCell"/>
</dbReference>
<dbReference type="PANTHER" id="PTHR10766:SF177">
    <property type="entry name" value="TRANSMEMBRANE 9 SUPERFAMILY MEMBER 1"/>
    <property type="match status" value="1"/>
</dbReference>
<keyword evidence="3 8" id="KW-0812">Transmembrane</keyword>
<comment type="function">
    <text evidence="7">Plays an essential role in autophagy.</text>
</comment>
<proteinExistence type="inferred from homology"/>
<dbReference type="PANTHER" id="PTHR10766">
    <property type="entry name" value="TRANSMEMBRANE 9 SUPERFAMILY PROTEIN"/>
    <property type="match status" value="1"/>
</dbReference>
<feature type="transmembrane region" description="Helical" evidence="8">
    <location>
        <begin position="66"/>
        <end position="97"/>
    </location>
</feature>
<evidence type="ECO:0000256" key="8">
    <source>
        <dbReference type="RuleBase" id="RU363079"/>
    </source>
</evidence>
<dbReference type="GO" id="GO:0072657">
    <property type="term" value="P:protein localization to membrane"/>
    <property type="evidence" value="ECO:0007669"/>
    <property type="project" value="TreeGrafter"/>
</dbReference>
<dbReference type="Pfam" id="PF02990">
    <property type="entry name" value="EMP70"/>
    <property type="match status" value="1"/>
</dbReference>
<organism evidence="9 10">
    <name type="scientific">Parascaris univalens</name>
    <name type="common">Nematode worm</name>
    <dbReference type="NCBI Taxonomy" id="6257"/>
    <lineage>
        <taxon>Eukaryota</taxon>
        <taxon>Metazoa</taxon>
        <taxon>Ecdysozoa</taxon>
        <taxon>Nematoda</taxon>
        <taxon>Chromadorea</taxon>
        <taxon>Rhabditida</taxon>
        <taxon>Spirurina</taxon>
        <taxon>Ascaridomorpha</taxon>
        <taxon>Ascaridoidea</taxon>
        <taxon>Ascarididae</taxon>
        <taxon>Parascaris</taxon>
    </lineage>
</organism>
<keyword evidence="9" id="KW-1185">Reference proteome</keyword>
<dbReference type="WBParaSite" id="PgR008_g135_t03">
    <property type="protein sequence ID" value="PgR008_g135_t03"/>
    <property type="gene ID" value="PgR008_g135"/>
</dbReference>
<keyword evidence="6 8" id="KW-0472">Membrane</keyword>
<evidence type="ECO:0000256" key="6">
    <source>
        <dbReference type="ARBA" id="ARBA00023136"/>
    </source>
</evidence>
<feature type="transmembrane region" description="Helical" evidence="8">
    <location>
        <begin position="33"/>
        <end position="54"/>
    </location>
</feature>
<sequence length="103" mass="12285">MFVIMTMVVGTSSMALTYFQLNAEDYNWWWRSIFTGGALSVFIFLYGIFFYLYRSEMWGILQTTQFFSYLLLLCYMFFLVMGTVSFFASHCFVRFIYSNVKTD</sequence>
<comment type="caution">
    <text evidence="8">Lacks conserved residue(s) required for the propagation of feature annotation.</text>
</comment>
<evidence type="ECO:0000313" key="10">
    <source>
        <dbReference type="WBParaSite" id="PgR008_g135_t03"/>
    </source>
</evidence>
<evidence type="ECO:0000313" key="9">
    <source>
        <dbReference type="Proteomes" id="UP000887569"/>
    </source>
</evidence>
<keyword evidence="5 8" id="KW-1133">Transmembrane helix</keyword>
<dbReference type="InterPro" id="IPR004240">
    <property type="entry name" value="EMP70"/>
</dbReference>